<dbReference type="AlphaFoldDB" id="A0A0S4M521"/>
<gene>
    <name evidence="1" type="ORF">Ark11_1506</name>
</gene>
<evidence type="ECO:0000313" key="2">
    <source>
        <dbReference type="Proteomes" id="UP000198651"/>
    </source>
</evidence>
<accession>A0A0S4M521</accession>
<keyword evidence="2" id="KW-1185">Reference proteome</keyword>
<dbReference type="EMBL" id="LN906597">
    <property type="protein sequence ID" value="CUT18304.1"/>
    <property type="molecule type" value="Genomic_DNA"/>
</dbReference>
<proteinExistence type="predicted"/>
<protein>
    <submittedName>
        <fullName evidence="1">Uncharacterized protein</fullName>
    </submittedName>
</protein>
<organism evidence="1 2">
    <name type="scientific">Candidatus Ichthyocystis hellenicum</name>
    <dbReference type="NCBI Taxonomy" id="1561003"/>
    <lineage>
        <taxon>Bacteria</taxon>
        <taxon>Pseudomonadati</taxon>
        <taxon>Pseudomonadota</taxon>
        <taxon>Betaproteobacteria</taxon>
        <taxon>Burkholderiales</taxon>
        <taxon>Candidatus Ichthyocystis</taxon>
    </lineage>
</organism>
<dbReference type="Proteomes" id="UP000198651">
    <property type="component" value="Chromosome I"/>
</dbReference>
<feature type="non-terminal residue" evidence="1">
    <location>
        <position position="1"/>
    </location>
</feature>
<reference evidence="2" key="1">
    <citation type="submission" date="2015-11" db="EMBL/GenBank/DDBJ databases">
        <authorList>
            <person name="Seth-Smith H.M.B."/>
        </authorList>
    </citation>
    <scope>NUCLEOTIDE SEQUENCE [LARGE SCALE GENOMIC DNA]</scope>
    <source>
        <strain evidence="2">2013Ark11</strain>
    </source>
</reference>
<evidence type="ECO:0000313" key="1">
    <source>
        <dbReference type="EMBL" id="CUT18304.1"/>
    </source>
</evidence>
<sequence>GCVSMIRISVLGNDSIYPPSCSCIYYGLMQTEDKLCHILKKPYTANMNSLISIIENKVSIRYKGYGCKCDALRQSSSLSDIRPIPSYEKWKSRINIEFKTIIENSLASFADKLEKIDCGSFEEKKFFLSGISGEIAVNHPFKMINNSMISFMDDVIAKIIRHNVAKEIEDITNDTNRDYGKLKEIIIKKSEEAIRKEDNRMNLISLISNKIIEFHKKKYTEEELMLQFNINKFPFNIFTDLYRDHLSENYGLIISNSIGILDNLGQDMECCLSFIFNTFFGKMLMFDKANELCDVMRRTTYDVITSDLMSFLRTSVSSRNTSYSMSSAARGYHVHFYSNTTNEGYREDFEEFIIRSKKKLEIKIIECLKGNTIVIEENKVALCSKKFMKEIVHSSTKHLEEEIRSSFY</sequence>
<name>A0A0S4M521_9BURK</name>